<protein>
    <submittedName>
        <fullName evidence="1">Reverse transcriptase</fullName>
    </submittedName>
</protein>
<accession>A0AAV4JJL8</accession>
<dbReference type="Proteomes" id="UP000762676">
    <property type="component" value="Unassembled WGS sequence"/>
</dbReference>
<keyword evidence="1" id="KW-0548">Nucleotidyltransferase</keyword>
<dbReference type="AlphaFoldDB" id="A0AAV4JJL8"/>
<keyword evidence="1" id="KW-0808">Transferase</keyword>
<proteinExistence type="predicted"/>
<sequence length="137" mass="15636">MYCRKAKLKLPMKSVLEEYRPKCEKVRLVAMLEDSDYPVGKTVQPSIKTDRKWKVAEAFDEAKECLKMKEGGARSNTSSTQRKELLDGCDDWEVSADLPEWDKHADVIRRTTIIKARHCDPFTFNTTVNHGGTDGTI</sequence>
<dbReference type="EMBL" id="BMAT01003283">
    <property type="protein sequence ID" value="GFS22879.1"/>
    <property type="molecule type" value="Genomic_DNA"/>
</dbReference>
<organism evidence="1 2">
    <name type="scientific">Elysia marginata</name>
    <dbReference type="NCBI Taxonomy" id="1093978"/>
    <lineage>
        <taxon>Eukaryota</taxon>
        <taxon>Metazoa</taxon>
        <taxon>Spiralia</taxon>
        <taxon>Lophotrochozoa</taxon>
        <taxon>Mollusca</taxon>
        <taxon>Gastropoda</taxon>
        <taxon>Heterobranchia</taxon>
        <taxon>Euthyneura</taxon>
        <taxon>Panpulmonata</taxon>
        <taxon>Sacoglossa</taxon>
        <taxon>Placobranchoidea</taxon>
        <taxon>Plakobranchidae</taxon>
        <taxon>Elysia</taxon>
    </lineage>
</organism>
<name>A0AAV4JJL8_9GAST</name>
<evidence type="ECO:0000313" key="1">
    <source>
        <dbReference type="EMBL" id="GFS22879.1"/>
    </source>
</evidence>
<comment type="caution">
    <text evidence="1">The sequence shown here is derived from an EMBL/GenBank/DDBJ whole genome shotgun (WGS) entry which is preliminary data.</text>
</comment>
<evidence type="ECO:0000313" key="2">
    <source>
        <dbReference type="Proteomes" id="UP000762676"/>
    </source>
</evidence>
<dbReference type="GO" id="GO:0003964">
    <property type="term" value="F:RNA-directed DNA polymerase activity"/>
    <property type="evidence" value="ECO:0007669"/>
    <property type="project" value="UniProtKB-KW"/>
</dbReference>
<keyword evidence="1" id="KW-0695">RNA-directed DNA polymerase</keyword>
<reference evidence="1 2" key="1">
    <citation type="journal article" date="2021" name="Elife">
        <title>Chloroplast acquisition without the gene transfer in kleptoplastic sea slugs, Plakobranchus ocellatus.</title>
        <authorList>
            <person name="Maeda T."/>
            <person name="Takahashi S."/>
            <person name="Yoshida T."/>
            <person name="Shimamura S."/>
            <person name="Takaki Y."/>
            <person name="Nagai Y."/>
            <person name="Toyoda A."/>
            <person name="Suzuki Y."/>
            <person name="Arimoto A."/>
            <person name="Ishii H."/>
            <person name="Satoh N."/>
            <person name="Nishiyama T."/>
            <person name="Hasebe M."/>
            <person name="Maruyama T."/>
            <person name="Minagawa J."/>
            <person name="Obokata J."/>
            <person name="Shigenobu S."/>
        </authorList>
    </citation>
    <scope>NUCLEOTIDE SEQUENCE [LARGE SCALE GENOMIC DNA]</scope>
</reference>
<gene>
    <name evidence="1" type="ORF">ElyMa_001626300</name>
</gene>
<keyword evidence="2" id="KW-1185">Reference proteome</keyword>